<accession>A0ABQ0FUV4</accession>
<reference evidence="1 2" key="1">
    <citation type="submission" date="2024-08" db="EMBL/GenBank/DDBJ databases">
        <title>The draft genome of Apodemus speciosus.</title>
        <authorList>
            <person name="Nabeshima K."/>
            <person name="Suzuki S."/>
            <person name="Onuma M."/>
        </authorList>
    </citation>
    <scope>NUCLEOTIDE SEQUENCE [LARGE SCALE GENOMIC DNA]</scope>
    <source>
        <strain evidence="1">IB14-021</strain>
    </source>
</reference>
<dbReference type="Proteomes" id="UP001623349">
    <property type="component" value="Unassembled WGS sequence"/>
</dbReference>
<dbReference type="EMBL" id="BAAFST010000020">
    <property type="protein sequence ID" value="GAB1303038.1"/>
    <property type="molecule type" value="Genomic_DNA"/>
</dbReference>
<comment type="caution">
    <text evidence="1">The sequence shown here is derived from an EMBL/GenBank/DDBJ whole genome shotgun (WGS) entry which is preliminary data.</text>
</comment>
<keyword evidence="2" id="KW-1185">Reference proteome</keyword>
<gene>
    <name evidence="1" type="ORF">APTSU1_001827900</name>
</gene>
<protein>
    <submittedName>
        <fullName evidence="1">Uncharacterized protein</fullName>
    </submittedName>
</protein>
<organism evidence="1 2">
    <name type="scientific">Apodemus speciosus</name>
    <name type="common">Large Japanese field mouse</name>
    <dbReference type="NCBI Taxonomy" id="105296"/>
    <lineage>
        <taxon>Eukaryota</taxon>
        <taxon>Metazoa</taxon>
        <taxon>Chordata</taxon>
        <taxon>Craniata</taxon>
        <taxon>Vertebrata</taxon>
        <taxon>Euteleostomi</taxon>
        <taxon>Mammalia</taxon>
        <taxon>Eutheria</taxon>
        <taxon>Euarchontoglires</taxon>
        <taxon>Glires</taxon>
        <taxon>Rodentia</taxon>
        <taxon>Myomorpha</taxon>
        <taxon>Muroidea</taxon>
        <taxon>Muridae</taxon>
        <taxon>Murinae</taxon>
        <taxon>Apodemus</taxon>
    </lineage>
</organism>
<evidence type="ECO:0000313" key="1">
    <source>
        <dbReference type="EMBL" id="GAB1303038.1"/>
    </source>
</evidence>
<name>A0ABQ0FUV4_APOSI</name>
<proteinExistence type="predicted"/>
<evidence type="ECO:0000313" key="2">
    <source>
        <dbReference type="Proteomes" id="UP001623349"/>
    </source>
</evidence>
<sequence>MSARQCSPRPNVMKINNCTFFTSLKSCFQQVPDRGNLPSASDAALADHNHQYDLCSGDFEPSNDPFLVMGSQPARDYTLPFFSNVVVQPSTIPAPPLLPAPVLVSNISSQHPGTANQAPAICAQSNNMSNQVRENYTQNPVASNQGTLSAEEDRQKVMDAAEALLILHNSSQAPQGLRESED</sequence>